<protein>
    <submittedName>
        <fullName evidence="2">Uncharacterized protein</fullName>
    </submittedName>
</protein>
<feature type="transmembrane region" description="Helical" evidence="1">
    <location>
        <begin position="72"/>
        <end position="93"/>
    </location>
</feature>
<dbReference type="Proteomes" id="UP000309128">
    <property type="component" value="Unassembled WGS sequence"/>
</dbReference>
<keyword evidence="3" id="KW-1185">Reference proteome</keyword>
<evidence type="ECO:0000256" key="1">
    <source>
        <dbReference type="SAM" id="Phobius"/>
    </source>
</evidence>
<keyword evidence="1" id="KW-0812">Transmembrane</keyword>
<sequence>MTGNAGAAKILDQLAGADVANLVNTFYAAMMNVYGVLAAGFVVQALLRLRTDEAGGTAEAVLATAVGRVRWVIAHLACAVIGATALLVAAGAGMGLADAAVGGVTGVGPLMGAGLAQLPAARPWPASSFSLSACCPG</sequence>
<comment type="caution">
    <text evidence="2">The sequence shown here is derived from an EMBL/GenBank/DDBJ whole genome shotgun (WGS) entry which is preliminary data.</text>
</comment>
<keyword evidence="1" id="KW-0472">Membrane</keyword>
<name>A0A5S4GGL0_9ACTN</name>
<dbReference type="EMBL" id="VCKY01000003">
    <property type="protein sequence ID" value="TMR25330.1"/>
    <property type="molecule type" value="Genomic_DNA"/>
</dbReference>
<keyword evidence="1" id="KW-1133">Transmembrane helix</keyword>
<proteinExistence type="predicted"/>
<organism evidence="2 3">
    <name type="scientific">Nonomuraea turkmeniaca</name>
    <dbReference type="NCBI Taxonomy" id="103838"/>
    <lineage>
        <taxon>Bacteria</taxon>
        <taxon>Bacillati</taxon>
        <taxon>Actinomycetota</taxon>
        <taxon>Actinomycetes</taxon>
        <taxon>Streptosporangiales</taxon>
        <taxon>Streptosporangiaceae</taxon>
        <taxon>Nonomuraea</taxon>
    </lineage>
</organism>
<reference evidence="2 3" key="1">
    <citation type="submission" date="2019-05" db="EMBL/GenBank/DDBJ databases">
        <title>Draft genome sequence of Nonomuraea turkmeniaca DSM 43926.</title>
        <authorList>
            <person name="Saricaoglu S."/>
            <person name="Isik K."/>
        </authorList>
    </citation>
    <scope>NUCLEOTIDE SEQUENCE [LARGE SCALE GENOMIC DNA]</scope>
    <source>
        <strain evidence="2 3">DSM 43926</strain>
    </source>
</reference>
<gene>
    <name evidence="2" type="ORF">ETD86_01710</name>
</gene>
<dbReference type="AlphaFoldDB" id="A0A5S4GGL0"/>
<feature type="transmembrane region" description="Helical" evidence="1">
    <location>
        <begin position="26"/>
        <end position="47"/>
    </location>
</feature>
<evidence type="ECO:0000313" key="3">
    <source>
        <dbReference type="Proteomes" id="UP000309128"/>
    </source>
</evidence>
<dbReference type="OrthoDB" id="2014935at2"/>
<dbReference type="RefSeq" id="WP_138664277.1">
    <property type="nucleotide sequence ID" value="NZ_VCKY01000003.1"/>
</dbReference>
<accession>A0A5S4GGL0</accession>
<evidence type="ECO:0000313" key="2">
    <source>
        <dbReference type="EMBL" id="TMR25330.1"/>
    </source>
</evidence>